<dbReference type="GO" id="GO:0008233">
    <property type="term" value="F:peptidase activity"/>
    <property type="evidence" value="ECO:0007669"/>
    <property type="project" value="UniProtKB-KW"/>
</dbReference>
<evidence type="ECO:0000256" key="1">
    <source>
        <dbReference type="SAM" id="Coils"/>
    </source>
</evidence>
<protein>
    <submittedName>
        <fullName evidence="2">Prohead core protein serine protease</fullName>
    </submittedName>
</protein>
<organism evidence="2">
    <name type="scientific">Siphoviridae sp. ctgN495</name>
    <dbReference type="NCBI Taxonomy" id="2825608"/>
    <lineage>
        <taxon>Viruses</taxon>
        <taxon>Duplodnaviria</taxon>
        <taxon>Heunggongvirae</taxon>
        <taxon>Uroviricota</taxon>
        <taxon>Caudoviricetes</taxon>
    </lineage>
</organism>
<reference evidence="2" key="1">
    <citation type="journal article" date="2021" name="Proc. Natl. Acad. Sci. U.S.A.">
        <title>A Catalog of Tens of Thousands of Viruses from Human Metagenomes Reveals Hidden Associations with Chronic Diseases.</title>
        <authorList>
            <person name="Tisza M.J."/>
            <person name="Buck C.B."/>
        </authorList>
    </citation>
    <scope>NUCLEOTIDE SEQUENCE</scope>
    <source>
        <strain evidence="2">CtgN495</strain>
    </source>
</reference>
<accession>A0A8S5UCK5</accession>
<name>A0A8S5UCK5_9CAUD</name>
<evidence type="ECO:0000313" key="2">
    <source>
        <dbReference type="EMBL" id="DAF92102.1"/>
    </source>
</evidence>
<dbReference type="GO" id="GO:0006508">
    <property type="term" value="P:proteolysis"/>
    <property type="evidence" value="ECO:0007669"/>
    <property type="project" value="UniProtKB-KW"/>
</dbReference>
<sequence>MKDTRKKIVSDIESEKPKNSVIGIFEGECADSNITNENGLDITRPVWENIFSSESYQQAIELGWYIGFLGHPDDPGCMDFRNACIVMTEGHIDDNGKVYGKFNLIDTPVGRTVKTFIDAGVTFGISVRGAGDIVNNSVDPDTFVFRGFDLVSFPAFPESIPTFTSIAASSDVESQKKYKAICAAVKENLPNIDSCEAIDILQCQFAEQSDEYKALEDRKKEIKGCNLTDDDVSECDDVDITKDKVESMTKLYLEQVEANNHLKKENEILSSKLASNEIESRRKISSISRITADQIRSATDAKDAAEKRCKQLVAASIRMKETISQERSNNLKYLQKISESKNIVDSKDSLISSLKTRLNETVTASDNLERRTSNLDEQLKRSKAEIIACKKMLKDYQDAYAELYSQAIGADLQKVKVTASTSVSSLRSAITSSISRKPSSIKEPEEIDVDDCYFDDDIVTI</sequence>
<dbReference type="InterPro" id="IPR005082">
    <property type="entry name" value="Peptidase_U9_T4_prohead"/>
</dbReference>
<keyword evidence="2" id="KW-0378">Hydrolase</keyword>
<proteinExistence type="predicted"/>
<dbReference type="Pfam" id="PF03420">
    <property type="entry name" value="Peptidase_S77"/>
    <property type="match status" value="1"/>
</dbReference>
<keyword evidence="1" id="KW-0175">Coiled coil</keyword>
<keyword evidence="2" id="KW-0645">Protease</keyword>
<feature type="coiled-coil region" evidence="1">
    <location>
        <begin position="351"/>
        <end position="385"/>
    </location>
</feature>
<dbReference type="EMBL" id="BK016063">
    <property type="protein sequence ID" value="DAF92102.1"/>
    <property type="molecule type" value="Genomic_DNA"/>
</dbReference>